<dbReference type="GO" id="GO:0000977">
    <property type="term" value="F:RNA polymerase II transcription regulatory region sequence-specific DNA binding"/>
    <property type="evidence" value="ECO:0007669"/>
    <property type="project" value="TreeGrafter"/>
</dbReference>
<dbReference type="Pfam" id="PF00412">
    <property type="entry name" value="LIM"/>
    <property type="match status" value="2"/>
</dbReference>
<feature type="compositionally biased region" description="Basic and acidic residues" evidence="12">
    <location>
        <begin position="367"/>
        <end position="379"/>
    </location>
</feature>
<dbReference type="InterPro" id="IPR017970">
    <property type="entry name" value="Homeobox_CS"/>
</dbReference>
<dbReference type="GO" id="GO:0030182">
    <property type="term" value="P:neuron differentiation"/>
    <property type="evidence" value="ECO:0007669"/>
    <property type="project" value="TreeGrafter"/>
</dbReference>
<evidence type="ECO:0000256" key="3">
    <source>
        <dbReference type="ARBA" id="ARBA00022737"/>
    </source>
</evidence>
<comment type="caution">
    <text evidence="15">The sequence shown here is derived from an EMBL/GenBank/DDBJ whole genome shotgun (WGS) entry which is preliminary data.</text>
</comment>
<dbReference type="PANTHER" id="PTHR24208:SF166">
    <property type="entry name" value="LIM HOMEOBOX TRANSCRIPTION FACTOR 1 ALPHA, ISOFORM B"/>
    <property type="match status" value="1"/>
</dbReference>
<dbReference type="InterPro" id="IPR009057">
    <property type="entry name" value="Homeodomain-like_sf"/>
</dbReference>
<dbReference type="PROSITE" id="PS50023">
    <property type="entry name" value="LIM_DOMAIN_2"/>
    <property type="match status" value="2"/>
</dbReference>
<dbReference type="SMART" id="SM00389">
    <property type="entry name" value="HOX"/>
    <property type="match status" value="1"/>
</dbReference>
<feature type="domain" description="Homeobox" evidence="14">
    <location>
        <begin position="678"/>
        <end position="738"/>
    </location>
</feature>
<dbReference type="Proteomes" id="UP000699462">
    <property type="component" value="Unassembled WGS sequence"/>
</dbReference>
<evidence type="ECO:0000256" key="9">
    <source>
        <dbReference type="PROSITE-ProRule" id="PRU00108"/>
    </source>
</evidence>
<evidence type="ECO:0000256" key="10">
    <source>
        <dbReference type="PROSITE-ProRule" id="PRU00125"/>
    </source>
</evidence>
<evidence type="ECO:0000313" key="16">
    <source>
        <dbReference type="Proteomes" id="UP000699462"/>
    </source>
</evidence>
<dbReference type="CDD" id="cd00086">
    <property type="entry name" value="homeodomain"/>
    <property type="match status" value="1"/>
</dbReference>
<evidence type="ECO:0000256" key="12">
    <source>
        <dbReference type="SAM" id="MobiDB-lite"/>
    </source>
</evidence>
<dbReference type="EMBL" id="JTDF01000254">
    <property type="protein sequence ID" value="KAF8571919.1"/>
    <property type="molecule type" value="Genomic_DNA"/>
</dbReference>
<dbReference type="PROSITE" id="PS00027">
    <property type="entry name" value="HOMEOBOX_1"/>
    <property type="match status" value="1"/>
</dbReference>
<protein>
    <recommendedName>
        <fullName evidence="17">LIM homeobox protein 3/4</fullName>
    </recommendedName>
</protein>
<keyword evidence="2 10" id="KW-0479">Metal-binding</keyword>
<dbReference type="Pfam" id="PF00046">
    <property type="entry name" value="Homeodomain"/>
    <property type="match status" value="1"/>
</dbReference>
<evidence type="ECO:0000256" key="6">
    <source>
        <dbReference type="ARBA" id="ARBA00023125"/>
    </source>
</evidence>
<keyword evidence="3" id="KW-0677">Repeat</keyword>
<dbReference type="InterPro" id="IPR001356">
    <property type="entry name" value="HD"/>
</dbReference>
<dbReference type="InterPro" id="IPR001781">
    <property type="entry name" value="Znf_LIM"/>
</dbReference>
<evidence type="ECO:0000313" key="15">
    <source>
        <dbReference type="EMBL" id="KAF8571919.1"/>
    </source>
</evidence>
<sequence>MTVTTTNGSVDRWPTDEMLENGPPGFVTTTMMTTTTHESLNHTDSGSFRKYHHNLPPLAQQRSLPVLCLDSNNPPAVPLSLPAPLTNIGAFGSFPPTLGRPPVVMPTCHRLHFDPAMDGVRCAGCRTVIAEQFYHRVAEQSWHQTCLRCYTCGVLLLERCYAREGQLFCREDFMKQYGPKCTACHKPIQSSDLVQFARTSIFHAHCFRCTICERLFNTGDQFCLARGDQYVICHEHYNTNAVSRLCASIEPRRRDRTSLSPPRSCISPTPMSCLQLPGASSTEPLDKITSSGIAHLEQLGLSLTSPDLSVTSRKRSPTSSASPTTRDRSQSVVNVPDNEQVRLRVDNRLTPRSTSPTTMFGLTTTTPRKEESTSHRDSVKLSVTTYSDSLQYLSVEEPNNTNVLSSQLLSESQPQYVLSGSFRPDRSHSLESSLMPLGSCPDAYPLPVTIHSSPQELDKEEEVFRGNGKLQTDPQHHGPTYQATRTTHSLFGESNWRNQNTQELSLNVDRSVQPNVSNTCAGVDLFGTTDHQEELVNEEPEGEELEDVEEEEEDILKQLETDSEFNELIGDSTKRMALSLKMKSDEPDNEFGMHALIPNSPDHFVHLVHQKHPVSMQQQLRASKRTQHQYESPGSPLIGNNHCGLQPSEASSQTSASASDNGTGLSTGTEQLGTGAGAKRRGPRTTIKAKQLETLKSAFAATPKPTRHVRETLAQETGLSMRVIQVWFQNRRSKERRMKQLNAMGPRRSFYRNPRRLRGIRPGLGNSDEVTAVELMTNPAYHGYLVENNPDFYNALAAAAAAVSFNSPCPLTAPPVSYQTTSDSDLSGGGRELHINGVDVPGFHSTPGSTFVPPHLSPSYPPPGLSFIPPASNCPVYGPGSFVPPGMVPNRPDCKTELRYNIPPYFTTAQAVLPQNMCKLPFPRPNSPMSIPMPVGCSAASPVPSFIDHSRVLMPSGPLTNNPHHMAPMFGRSTLCSPAPML</sequence>
<name>A0A8T0DVI0_9TREM</name>
<dbReference type="SUPFAM" id="SSF57716">
    <property type="entry name" value="Glucocorticoid receptor-like (DNA-binding domain)"/>
    <property type="match status" value="1"/>
</dbReference>
<dbReference type="Gene3D" id="1.10.10.60">
    <property type="entry name" value="Homeodomain-like"/>
    <property type="match status" value="1"/>
</dbReference>
<feature type="compositionally biased region" description="Basic and acidic residues" evidence="12">
    <location>
        <begin position="339"/>
        <end position="349"/>
    </location>
</feature>
<dbReference type="SUPFAM" id="SSF46689">
    <property type="entry name" value="Homeodomain-like"/>
    <property type="match status" value="1"/>
</dbReference>
<dbReference type="InterPro" id="IPR050453">
    <property type="entry name" value="LIM_Homeobox_TF"/>
</dbReference>
<feature type="compositionally biased region" description="Low complexity" evidence="12">
    <location>
        <begin position="354"/>
        <end position="366"/>
    </location>
</feature>
<dbReference type="FunFam" id="1.10.10.60:FF:000075">
    <property type="entry name" value="LIM/homeobox protein Lhx1"/>
    <property type="match status" value="1"/>
</dbReference>
<evidence type="ECO:0000256" key="2">
    <source>
        <dbReference type="ARBA" id="ARBA00022723"/>
    </source>
</evidence>
<evidence type="ECO:0000256" key="5">
    <source>
        <dbReference type="ARBA" id="ARBA00023038"/>
    </source>
</evidence>
<dbReference type="AlphaFoldDB" id="A0A8T0DVI0"/>
<dbReference type="PROSITE" id="PS00478">
    <property type="entry name" value="LIM_DOMAIN_1"/>
    <property type="match status" value="1"/>
</dbReference>
<dbReference type="OrthoDB" id="10068367at2759"/>
<evidence type="ECO:0000259" key="14">
    <source>
        <dbReference type="PROSITE" id="PS50071"/>
    </source>
</evidence>
<feature type="compositionally biased region" description="Low complexity" evidence="12">
    <location>
        <begin position="648"/>
        <end position="659"/>
    </location>
</feature>
<feature type="region of interest" description="Disordered" evidence="12">
    <location>
        <begin position="1"/>
        <end position="23"/>
    </location>
</feature>
<evidence type="ECO:0000256" key="4">
    <source>
        <dbReference type="ARBA" id="ARBA00022833"/>
    </source>
</evidence>
<evidence type="ECO:0000256" key="1">
    <source>
        <dbReference type="ARBA" id="ARBA00004123"/>
    </source>
</evidence>
<feature type="region of interest" description="Disordered" evidence="12">
    <location>
        <begin position="612"/>
        <end position="686"/>
    </location>
</feature>
<dbReference type="PANTHER" id="PTHR24208">
    <property type="entry name" value="LIM/HOMEOBOX PROTEIN LHX"/>
    <property type="match status" value="1"/>
</dbReference>
<keyword evidence="6 9" id="KW-0238">DNA-binding</keyword>
<evidence type="ECO:0000259" key="13">
    <source>
        <dbReference type="PROSITE" id="PS50023"/>
    </source>
</evidence>
<evidence type="ECO:0000256" key="11">
    <source>
        <dbReference type="RuleBase" id="RU000682"/>
    </source>
</evidence>
<evidence type="ECO:0008006" key="17">
    <source>
        <dbReference type="Google" id="ProtNLM"/>
    </source>
</evidence>
<keyword evidence="7 9" id="KW-0371">Homeobox</keyword>
<keyword evidence="4 10" id="KW-0862">Zinc</keyword>
<feature type="domain" description="LIM zinc-binding" evidence="13">
    <location>
        <begin position="180"/>
        <end position="243"/>
    </location>
</feature>
<comment type="subcellular location">
    <subcellularLocation>
        <location evidence="1 9 11">Nucleus</location>
    </subcellularLocation>
</comment>
<feature type="compositionally biased region" description="Polar residues" evidence="12">
    <location>
        <begin position="660"/>
        <end position="672"/>
    </location>
</feature>
<evidence type="ECO:0000256" key="7">
    <source>
        <dbReference type="ARBA" id="ARBA00023155"/>
    </source>
</evidence>
<feature type="domain" description="LIM zinc-binding" evidence="13">
    <location>
        <begin position="120"/>
        <end position="179"/>
    </location>
</feature>
<dbReference type="GO" id="GO:0005634">
    <property type="term" value="C:nucleus"/>
    <property type="evidence" value="ECO:0007669"/>
    <property type="project" value="UniProtKB-SubCell"/>
</dbReference>
<feature type="region of interest" description="Disordered" evidence="12">
    <location>
        <begin position="307"/>
        <end position="380"/>
    </location>
</feature>
<gene>
    <name evidence="15" type="ORF">P879_00649</name>
</gene>
<proteinExistence type="predicted"/>
<dbReference type="GO" id="GO:0046872">
    <property type="term" value="F:metal ion binding"/>
    <property type="evidence" value="ECO:0007669"/>
    <property type="project" value="UniProtKB-KW"/>
</dbReference>
<dbReference type="Gene3D" id="2.10.110.10">
    <property type="entry name" value="Cysteine Rich Protein"/>
    <property type="match status" value="2"/>
</dbReference>
<keyword evidence="16" id="KW-1185">Reference proteome</keyword>
<dbReference type="PROSITE" id="PS50071">
    <property type="entry name" value="HOMEOBOX_2"/>
    <property type="match status" value="1"/>
</dbReference>
<organism evidence="15 16">
    <name type="scientific">Paragonimus westermani</name>
    <dbReference type="NCBI Taxonomy" id="34504"/>
    <lineage>
        <taxon>Eukaryota</taxon>
        <taxon>Metazoa</taxon>
        <taxon>Spiralia</taxon>
        <taxon>Lophotrochozoa</taxon>
        <taxon>Platyhelminthes</taxon>
        <taxon>Trematoda</taxon>
        <taxon>Digenea</taxon>
        <taxon>Plagiorchiida</taxon>
        <taxon>Troglotremata</taxon>
        <taxon>Troglotrematidae</taxon>
        <taxon>Paragonimus</taxon>
    </lineage>
</organism>
<dbReference type="GO" id="GO:0000981">
    <property type="term" value="F:DNA-binding transcription factor activity, RNA polymerase II-specific"/>
    <property type="evidence" value="ECO:0007669"/>
    <property type="project" value="InterPro"/>
</dbReference>
<dbReference type="SMART" id="SM00132">
    <property type="entry name" value="LIM"/>
    <property type="match status" value="2"/>
</dbReference>
<keyword evidence="5 10" id="KW-0440">LIM domain</keyword>
<keyword evidence="8 9" id="KW-0539">Nucleus</keyword>
<accession>A0A8T0DVI0</accession>
<feature type="DNA-binding region" description="Homeobox" evidence="9">
    <location>
        <begin position="680"/>
        <end position="739"/>
    </location>
</feature>
<reference evidence="15 16" key="1">
    <citation type="submission" date="2019-07" db="EMBL/GenBank/DDBJ databases">
        <title>Annotation for the trematode Paragonimus westermani.</title>
        <authorList>
            <person name="Choi Y.-J."/>
        </authorList>
    </citation>
    <scope>NUCLEOTIDE SEQUENCE [LARGE SCALE GENOMIC DNA]</scope>
    <source>
        <strain evidence="15">180907_Pwestermani</strain>
    </source>
</reference>
<evidence type="ECO:0000256" key="8">
    <source>
        <dbReference type="ARBA" id="ARBA00023242"/>
    </source>
</evidence>